<feature type="transmembrane region" description="Helical" evidence="1">
    <location>
        <begin position="204"/>
        <end position="224"/>
    </location>
</feature>
<evidence type="ECO:0000313" key="3">
    <source>
        <dbReference type="EMBL" id="SDE46132.1"/>
    </source>
</evidence>
<evidence type="ECO:0000256" key="1">
    <source>
        <dbReference type="SAM" id="Phobius"/>
    </source>
</evidence>
<feature type="transmembrane region" description="Helical" evidence="1">
    <location>
        <begin position="128"/>
        <end position="147"/>
    </location>
</feature>
<dbReference type="InterPro" id="IPR058279">
    <property type="entry name" value="DUF7973"/>
</dbReference>
<dbReference type="Pfam" id="PF25928">
    <property type="entry name" value="DUF7973"/>
    <property type="match status" value="2"/>
</dbReference>
<sequence length="303" mass="30560">MTLLGLLVAFGGGIFGAAIGALPAFAFVGFLTMIGVAIQLAIGAGTTDFFGIPFGAFGPHTGGFAAGVAAAAYAAKKGKLDSGRNIVTAGMGLNAPDVLLVGGIFGLIGYVIFWALQFVPSFGPGLAFSDLPAVGVVISAFLARFLWGTCGFCGKADPGRGFFQPTDATKWLVFQSSPAQIAVIGLGGGLLGAWLGVTHGVPGALLAFGIAASSLFFLTLGVLIPVTHHIMLPAALAGVASGSVIWGAVIGILSAFLGEFFARAFLCHGDTHVDPPACAIAVMTFAINLMTAVGFWTLAPLPV</sequence>
<feature type="transmembrane region" description="Helical" evidence="1">
    <location>
        <begin position="278"/>
        <end position="299"/>
    </location>
</feature>
<feature type="domain" description="DUF7973" evidence="2">
    <location>
        <begin position="169"/>
        <end position="295"/>
    </location>
</feature>
<feature type="transmembrane region" description="Helical" evidence="1">
    <location>
        <begin position="179"/>
        <end position="197"/>
    </location>
</feature>
<feature type="transmembrane region" description="Helical" evidence="1">
    <location>
        <begin position="26"/>
        <end position="45"/>
    </location>
</feature>
<reference evidence="3 4" key="1">
    <citation type="submission" date="2016-10" db="EMBL/GenBank/DDBJ databases">
        <authorList>
            <person name="de Groot N.N."/>
        </authorList>
    </citation>
    <scope>NUCLEOTIDE SEQUENCE [LARGE SCALE GENOMIC DNA]</scope>
    <source>
        <strain evidence="4">DSM 938 / 37b4</strain>
    </source>
</reference>
<dbReference type="AlphaFoldDB" id="A0A1G7D3G0"/>
<evidence type="ECO:0000259" key="2">
    <source>
        <dbReference type="Pfam" id="PF25928"/>
    </source>
</evidence>
<keyword evidence="1" id="KW-1133">Transmembrane helix</keyword>
<dbReference type="OrthoDB" id="4484645at2"/>
<feature type="domain" description="DUF7973" evidence="2">
    <location>
        <begin position="5"/>
        <end position="148"/>
    </location>
</feature>
<feature type="transmembrane region" description="Helical" evidence="1">
    <location>
        <begin position="57"/>
        <end position="75"/>
    </location>
</feature>
<protein>
    <recommendedName>
        <fullName evidence="2">DUF7973 domain-containing protein</fullName>
    </recommendedName>
</protein>
<feature type="transmembrane region" description="Helical" evidence="1">
    <location>
        <begin position="244"/>
        <end position="266"/>
    </location>
</feature>
<name>A0A1G7D3G0_RHOCA</name>
<gene>
    <name evidence="3" type="ORF">SAMN04244550_00477</name>
</gene>
<dbReference type="Proteomes" id="UP000183812">
    <property type="component" value="Unassembled WGS sequence"/>
</dbReference>
<organism evidence="3 4">
    <name type="scientific">Rhodobacter capsulatus</name>
    <name type="common">Rhodopseudomonas capsulata</name>
    <dbReference type="NCBI Taxonomy" id="1061"/>
    <lineage>
        <taxon>Bacteria</taxon>
        <taxon>Pseudomonadati</taxon>
        <taxon>Pseudomonadota</taxon>
        <taxon>Alphaproteobacteria</taxon>
        <taxon>Rhodobacterales</taxon>
        <taxon>Rhodobacter group</taxon>
        <taxon>Rhodobacter</taxon>
    </lineage>
</organism>
<evidence type="ECO:0000313" key="4">
    <source>
        <dbReference type="Proteomes" id="UP000183812"/>
    </source>
</evidence>
<accession>A0A1G7D3G0</accession>
<dbReference type="RefSeq" id="WP_074552645.1">
    <property type="nucleotide sequence ID" value="NZ_CP119563.1"/>
</dbReference>
<proteinExistence type="predicted"/>
<keyword evidence="1" id="KW-0812">Transmembrane</keyword>
<dbReference type="EMBL" id="FNAY01000001">
    <property type="protein sequence ID" value="SDE46132.1"/>
    <property type="molecule type" value="Genomic_DNA"/>
</dbReference>
<feature type="transmembrane region" description="Helical" evidence="1">
    <location>
        <begin position="95"/>
        <end position="116"/>
    </location>
</feature>
<keyword evidence="1" id="KW-0472">Membrane</keyword>